<dbReference type="RefSeq" id="WP_150796675.1">
    <property type="nucleotide sequence ID" value="NZ_CABVHU010000001.1"/>
</dbReference>
<evidence type="ECO:0000313" key="1">
    <source>
        <dbReference type="EMBL" id="VVN76553.1"/>
    </source>
</evidence>
<dbReference type="OrthoDB" id="1493924at2"/>
<evidence type="ECO:0000313" key="2">
    <source>
        <dbReference type="Proteomes" id="UP000409037"/>
    </source>
</evidence>
<gene>
    <name evidence="1" type="ORF">PS833_00773</name>
</gene>
<accession>A0A5E7APT5</accession>
<proteinExistence type="predicted"/>
<dbReference type="AlphaFoldDB" id="A0A5E7APT5"/>
<protein>
    <submittedName>
        <fullName evidence="1">Uncharacterized protein</fullName>
    </submittedName>
</protein>
<organism evidence="1 2">
    <name type="scientific">Pseudomonas fluorescens</name>
    <dbReference type="NCBI Taxonomy" id="294"/>
    <lineage>
        <taxon>Bacteria</taxon>
        <taxon>Pseudomonadati</taxon>
        <taxon>Pseudomonadota</taxon>
        <taxon>Gammaproteobacteria</taxon>
        <taxon>Pseudomonadales</taxon>
        <taxon>Pseudomonadaceae</taxon>
        <taxon>Pseudomonas</taxon>
    </lineage>
</organism>
<name>A0A5E7APT5_PSEFL</name>
<dbReference type="EMBL" id="CABVHU010000001">
    <property type="protein sequence ID" value="VVN76553.1"/>
    <property type="molecule type" value="Genomic_DNA"/>
</dbReference>
<reference evidence="1 2" key="1">
    <citation type="submission" date="2019-09" db="EMBL/GenBank/DDBJ databases">
        <authorList>
            <person name="Chandra G."/>
            <person name="Truman W A."/>
        </authorList>
    </citation>
    <scope>NUCLEOTIDE SEQUENCE [LARGE SCALE GENOMIC DNA]</scope>
    <source>
        <strain evidence="1">PS833</strain>
    </source>
</reference>
<sequence length="199" mass="22943">MSDPLKHPKAELAAARRAIDSMKSAKTFAEFDSSWRTYLFCIEKLWKKTEAACALVRNKFEPWQAKYNRLRSDDLLLSYLQQARNADNHSIQDFTDIKPHTTQLRTIDPKPGQTHFIKSISWGPNGEMIYEGDPVLVVEIPPHPVAVPVKNRGVMYEPPSTHLDQLIDNQHPTNLAEIGWDFYRTFLESVEQKFFNTAK</sequence>
<dbReference type="Proteomes" id="UP000409037">
    <property type="component" value="Unassembled WGS sequence"/>
</dbReference>